<feature type="transmembrane region" description="Helical" evidence="2">
    <location>
        <begin position="289"/>
        <end position="307"/>
    </location>
</feature>
<feature type="transmembrane region" description="Helical" evidence="2">
    <location>
        <begin position="264"/>
        <end position="283"/>
    </location>
</feature>
<keyword evidence="2" id="KW-0812">Transmembrane</keyword>
<feature type="transmembrane region" description="Helical" evidence="2">
    <location>
        <begin position="187"/>
        <end position="203"/>
    </location>
</feature>
<feature type="transmembrane region" description="Helical" evidence="2">
    <location>
        <begin position="335"/>
        <end position="356"/>
    </location>
</feature>
<feature type="transmembrane region" description="Helical" evidence="2">
    <location>
        <begin position="163"/>
        <end position="181"/>
    </location>
</feature>
<dbReference type="EMBL" id="DRLD01000225">
    <property type="protein sequence ID" value="HED10663.1"/>
    <property type="molecule type" value="Genomic_DNA"/>
</dbReference>
<protein>
    <submittedName>
        <fullName evidence="3">Uncharacterized protein</fullName>
    </submittedName>
</protein>
<reference evidence="3" key="1">
    <citation type="journal article" date="2020" name="mSystems">
        <title>Genome- and Community-Level Interaction Insights into Carbon Utilization and Element Cycling Functions of Hydrothermarchaeota in Hydrothermal Sediment.</title>
        <authorList>
            <person name="Zhou Z."/>
            <person name="Liu Y."/>
            <person name="Xu W."/>
            <person name="Pan J."/>
            <person name="Luo Z.H."/>
            <person name="Li M."/>
        </authorList>
    </citation>
    <scope>NUCLEOTIDE SEQUENCE [LARGE SCALE GENOMIC DNA]</scope>
    <source>
        <strain evidence="3">HyVt-456</strain>
    </source>
</reference>
<dbReference type="Proteomes" id="UP000886005">
    <property type="component" value="Unassembled WGS sequence"/>
</dbReference>
<feature type="transmembrane region" description="Helical" evidence="2">
    <location>
        <begin position="102"/>
        <end position="124"/>
    </location>
</feature>
<sequence>MTRILYRQPLRLWHTLRMRHRLEALFLALVLFTVPATRAHAVFGHWLETGMSLNRLIFFLLWSFLALWLLIQFPVFHFLTGRQRLVALAAPTPASPRQARQILFYVSLKYQLALIFIFTPLWAALWGHSPGGTLSLGLLMPAGAALVWRSALYLYLRWSPKPWWVLWLLTLGLMAGGFYAYFWHLEIYYLALFLLFTALYAFGHRSTEIDLQSFPGRTHHSPDNSRRYLPSEGKKKSPVPSSPLQAWIIKERLARRRLRPFRRWRWAMFLWAAVTLFALSFSTLAEKNLIIFGLAVLYLWVYLGAGFNEKYREPESPWLIQSAPLRLRDWWLARLWVEGGDALWGLALVTAAWQVGGLEGELLPIYALTLIVLWFIFFSAMVNFQIMFYDNVRMAGYAFHFTMLLLGIMIVNYRLVGPLIALALMLFFSYKNYKYINR</sequence>
<evidence type="ECO:0000256" key="2">
    <source>
        <dbReference type="SAM" id="Phobius"/>
    </source>
</evidence>
<feature type="transmembrane region" description="Helical" evidence="2">
    <location>
        <begin position="57"/>
        <end position="81"/>
    </location>
</feature>
<accession>A0A7V1PUE4</accession>
<proteinExistence type="predicted"/>
<keyword evidence="2" id="KW-0472">Membrane</keyword>
<feature type="region of interest" description="Disordered" evidence="1">
    <location>
        <begin position="214"/>
        <end position="241"/>
    </location>
</feature>
<name>A0A7V1PUE4_CALAY</name>
<keyword evidence="2" id="KW-1133">Transmembrane helix</keyword>
<feature type="transmembrane region" description="Helical" evidence="2">
    <location>
        <begin position="362"/>
        <end position="382"/>
    </location>
</feature>
<feature type="transmembrane region" description="Helical" evidence="2">
    <location>
        <begin position="136"/>
        <end position="156"/>
    </location>
</feature>
<evidence type="ECO:0000256" key="1">
    <source>
        <dbReference type="SAM" id="MobiDB-lite"/>
    </source>
</evidence>
<dbReference type="AlphaFoldDB" id="A0A7V1PUE4"/>
<evidence type="ECO:0000313" key="3">
    <source>
        <dbReference type="EMBL" id="HED10663.1"/>
    </source>
</evidence>
<organism evidence="3">
    <name type="scientific">Caldithrix abyssi</name>
    <dbReference type="NCBI Taxonomy" id="187145"/>
    <lineage>
        <taxon>Bacteria</taxon>
        <taxon>Pseudomonadati</taxon>
        <taxon>Calditrichota</taxon>
        <taxon>Calditrichia</taxon>
        <taxon>Calditrichales</taxon>
        <taxon>Calditrichaceae</taxon>
        <taxon>Caldithrix</taxon>
    </lineage>
</organism>
<gene>
    <name evidence="3" type="ORF">ENJ10_08235</name>
</gene>
<comment type="caution">
    <text evidence="3">The sequence shown here is derived from an EMBL/GenBank/DDBJ whole genome shotgun (WGS) entry which is preliminary data.</text>
</comment>